<dbReference type="Proteomes" id="UP000663722">
    <property type="component" value="Chromosome"/>
</dbReference>
<dbReference type="InterPro" id="IPR036388">
    <property type="entry name" value="WH-like_DNA-bd_sf"/>
</dbReference>
<name>A0A975BVU5_9BACT</name>
<keyword evidence="2" id="KW-1185">Reference proteome</keyword>
<dbReference type="Gene3D" id="1.10.10.10">
    <property type="entry name" value="Winged helix-like DNA-binding domain superfamily/Winged helix DNA-binding domain"/>
    <property type="match status" value="1"/>
</dbReference>
<evidence type="ECO:0000313" key="1">
    <source>
        <dbReference type="EMBL" id="QTA92223.1"/>
    </source>
</evidence>
<organism evidence="1 2">
    <name type="scientific">Desulfonema magnum</name>
    <dbReference type="NCBI Taxonomy" id="45655"/>
    <lineage>
        <taxon>Bacteria</taxon>
        <taxon>Pseudomonadati</taxon>
        <taxon>Thermodesulfobacteriota</taxon>
        <taxon>Desulfobacteria</taxon>
        <taxon>Desulfobacterales</taxon>
        <taxon>Desulfococcaceae</taxon>
        <taxon>Desulfonema</taxon>
    </lineage>
</organism>
<dbReference type="SUPFAM" id="SSF46689">
    <property type="entry name" value="Homeodomain-like"/>
    <property type="match status" value="1"/>
</dbReference>
<dbReference type="AlphaFoldDB" id="A0A975BVU5"/>
<gene>
    <name evidence="1" type="ORF">dnm_082990</name>
</gene>
<dbReference type="InterPro" id="IPR007367">
    <property type="entry name" value="DUF433"/>
</dbReference>
<evidence type="ECO:0000313" key="2">
    <source>
        <dbReference type="Proteomes" id="UP000663722"/>
    </source>
</evidence>
<reference evidence="1" key="1">
    <citation type="journal article" date="2021" name="Microb. Physiol.">
        <title>Proteogenomic Insights into the Physiology of Marine, Sulfate-Reducing, Filamentous Desulfonema limicola and Desulfonema magnum.</title>
        <authorList>
            <person name="Schnaars V."/>
            <person name="Wohlbrand L."/>
            <person name="Scheve S."/>
            <person name="Hinrichs C."/>
            <person name="Reinhardt R."/>
            <person name="Rabus R."/>
        </authorList>
    </citation>
    <scope>NUCLEOTIDE SEQUENCE</scope>
    <source>
        <strain evidence="1">4be13</strain>
    </source>
</reference>
<sequence length="58" mass="6685">MGMSVDEILNSLSHLTPSQVHAALAYYFDHQEEIDADLTEVSDENYWKEQVLSWGENQ</sequence>
<dbReference type="Pfam" id="PF04255">
    <property type="entry name" value="DUF433"/>
    <property type="match status" value="1"/>
</dbReference>
<dbReference type="EMBL" id="CP061800">
    <property type="protein sequence ID" value="QTA92223.1"/>
    <property type="molecule type" value="Genomic_DNA"/>
</dbReference>
<accession>A0A975BVU5</accession>
<proteinExistence type="predicted"/>
<protein>
    <submittedName>
        <fullName evidence="1">DUF433</fullName>
    </submittedName>
</protein>
<dbReference type="KEGG" id="dmm:dnm_082990"/>
<dbReference type="InterPro" id="IPR009057">
    <property type="entry name" value="Homeodomain-like_sf"/>
</dbReference>